<organism evidence="4 5">
    <name type="scientific">Streptantibioticus rubrisoli</name>
    <dbReference type="NCBI Taxonomy" id="1387313"/>
    <lineage>
        <taxon>Bacteria</taxon>
        <taxon>Bacillati</taxon>
        <taxon>Actinomycetota</taxon>
        <taxon>Actinomycetes</taxon>
        <taxon>Kitasatosporales</taxon>
        <taxon>Streptomycetaceae</taxon>
        <taxon>Streptantibioticus</taxon>
    </lineage>
</organism>
<keyword evidence="5" id="KW-1185">Reference proteome</keyword>
<protein>
    <recommendedName>
        <fullName evidence="3">D-isomer specific 2-hydroxyacid dehydrogenase NAD-binding domain-containing protein</fullName>
    </recommendedName>
</protein>
<dbReference type="InterPro" id="IPR036291">
    <property type="entry name" value="NAD(P)-bd_dom_sf"/>
</dbReference>
<evidence type="ECO:0000256" key="1">
    <source>
        <dbReference type="ARBA" id="ARBA00023002"/>
    </source>
</evidence>
<dbReference type="PANTHER" id="PTHR10996:SF178">
    <property type="entry name" value="2-HYDROXYACID DEHYDROGENASE YGL185C-RELATED"/>
    <property type="match status" value="1"/>
</dbReference>
<dbReference type="SUPFAM" id="SSF51735">
    <property type="entry name" value="NAD(P)-binding Rossmann-fold domains"/>
    <property type="match status" value="1"/>
</dbReference>
<evidence type="ECO:0000313" key="4">
    <source>
        <dbReference type="EMBL" id="MCQ4041861.1"/>
    </source>
</evidence>
<dbReference type="SUPFAM" id="SSF52283">
    <property type="entry name" value="Formate/glycerate dehydrogenase catalytic domain-like"/>
    <property type="match status" value="1"/>
</dbReference>
<dbReference type="Pfam" id="PF02826">
    <property type="entry name" value="2-Hacid_dh_C"/>
    <property type="match status" value="1"/>
</dbReference>
<sequence length="310" mass="33504">MGTDPTRPVVLVLTRMDPRLFDPVRSVADVVLAASVEAAPAAARDRCRVVVLRSECSLRLPSLDLLPRLTDVVRPGSGTDNIDLVELRRRGISLHCNPDASAGSVAELALAALTLLCRQVPLGHALLRSGVHDKHRLMGEPVTALNLTVWGAGPVGRAVARRAVSMGLETRFVAHPSVPADLPQAERAVALRECDAHVIALPLRDSTVGVVDAAWLRQAADRRPYLVDVSRFGICVLSAVEEALSAGALRGFFLDPVDAEHAEQVRRLLERVGDRNVLVSQHQGAQRSDIRAELNHWAVSRVHAALTRDT</sequence>
<keyword evidence="1" id="KW-0560">Oxidoreductase</keyword>
<dbReference type="InterPro" id="IPR006140">
    <property type="entry name" value="D-isomer_DH_NAD-bd"/>
</dbReference>
<evidence type="ECO:0000256" key="2">
    <source>
        <dbReference type="ARBA" id="ARBA00023027"/>
    </source>
</evidence>
<keyword evidence="2" id="KW-0520">NAD</keyword>
<proteinExistence type="predicted"/>
<feature type="domain" description="D-isomer specific 2-hydroxyacid dehydrogenase NAD-binding" evidence="3">
    <location>
        <begin position="111"/>
        <end position="284"/>
    </location>
</feature>
<dbReference type="Proteomes" id="UP001206206">
    <property type="component" value="Unassembled WGS sequence"/>
</dbReference>
<gene>
    <name evidence="4" type="ORF">NON19_07410</name>
</gene>
<dbReference type="InterPro" id="IPR050223">
    <property type="entry name" value="D-isomer_2-hydroxyacid_DH"/>
</dbReference>
<comment type="caution">
    <text evidence="4">The sequence shown here is derived from an EMBL/GenBank/DDBJ whole genome shotgun (WGS) entry which is preliminary data.</text>
</comment>
<dbReference type="EMBL" id="JANFNH010000004">
    <property type="protein sequence ID" value="MCQ4041861.1"/>
    <property type="molecule type" value="Genomic_DNA"/>
</dbReference>
<dbReference type="PANTHER" id="PTHR10996">
    <property type="entry name" value="2-HYDROXYACID DEHYDROGENASE-RELATED"/>
    <property type="match status" value="1"/>
</dbReference>
<dbReference type="Gene3D" id="3.40.50.720">
    <property type="entry name" value="NAD(P)-binding Rossmann-like Domain"/>
    <property type="match status" value="2"/>
</dbReference>
<evidence type="ECO:0000259" key="3">
    <source>
        <dbReference type="Pfam" id="PF02826"/>
    </source>
</evidence>
<accession>A0ABT1P915</accession>
<reference evidence="4 5" key="1">
    <citation type="submission" date="2022-06" db="EMBL/GenBank/DDBJ databases">
        <title>Draft genome sequence of type strain Streptomyces rubrisoli DSM 42083.</title>
        <authorList>
            <person name="Duangmal K."/>
            <person name="Klaysubun C."/>
        </authorList>
    </citation>
    <scope>NUCLEOTIDE SEQUENCE [LARGE SCALE GENOMIC DNA]</scope>
    <source>
        <strain evidence="4 5">DSM 42083</strain>
    </source>
</reference>
<name>A0ABT1P915_9ACTN</name>
<evidence type="ECO:0000313" key="5">
    <source>
        <dbReference type="Proteomes" id="UP001206206"/>
    </source>
</evidence>
<dbReference type="RefSeq" id="WP_255925853.1">
    <property type="nucleotide sequence ID" value="NZ_JANFNH010000004.1"/>
</dbReference>